<evidence type="ECO:0000313" key="3">
    <source>
        <dbReference type="Proteomes" id="UP001527882"/>
    </source>
</evidence>
<evidence type="ECO:0000259" key="1">
    <source>
        <dbReference type="Pfam" id="PF01521"/>
    </source>
</evidence>
<proteinExistence type="predicted"/>
<dbReference type="SUPFAM" id="SSF89360">
    <property type="entry name" value="HesB-like domain"/>
    <property type="match status" value="1"/>
</dbReference>
<dbReference type="Gene3D" id="2.60.300.12">
    <property type="entry name" value="HesB-like domain"/>
    <property type="match status" value="1"/>
</dbReference>
<gene>
    <name evidence="2" type="ORF">O9H85_11725</name>
</gene>
<dbReference type="Proteomes" id="UP001527882">
    <property type="component" value="Unassembled WGS sequence"/>
</dbReference>
<comment type="caution">
    <text evidence="2">The sequence shown here is derived from an EMBL/GenBank/DDBJ whole genome shotgun (WGS) entry which is preliminary data.</text>
</comment>
<dbReference type="InterPro" id="IPR000361">
    <property type="entry name" value="ATAP_core_dom"/>
</dbReference>
<feature type="domain" description="Core" evidence="1">
    <location>
        <begin position="1"/>
        <end position="106"/>
    </location>
</feature>
<evidence type="ECO:0000313" key="2">
    <source>
        <dbReference type="EMBL" id="MCZ8513079.1"/>
    </source>
</evidence>
<dbReference type="Pfam" id="PF01521">
    <property type="entry name" value="Fe-S_biosyn"/>
    <property type="match status" value="1"/>
</dbReference>
<accession>A0ABT4Q881</accession>
<name>A0ABT4Q881_9BACL</name>
<organism evidence="2 3">
    <name type="scientific">Paenibacillus gyeongsangnamensis</name>
    <dbReference type="NCBI Taxonomy" id="3388067"/>
    <lineage>
        <taxon>Bacteria</taxon>
        <taxon>Bacillati</taxon>
        <taxon>Bacillota</taxon>
        <taxon>Bacilli</taxon>
        <taxon>Bacillales</taxon>
        <taxon>Paenibacillaceae</taxon>
        <taxon>Paenibacillus</taxon>
    </lineage>
</organism>
<dbReference type="EMBL" id="JAQAGZ010000006">
    <property type="protein sequence ID" value="MCZ8513079.1"/>
    <property type="molecule type" value="Genomic_DNA"/>
</dbReference>
<dbReference type="RefSeq" id="WP_269881537.1">
    <property type="nucleotide sequence ID" value="NZ_JAQAGZ010000006.1"/>
</dbReference>
<dbReference type="InterPro" id="IPR035903">
    <property type="entry name" value="HesB-like_dom_sf"/>
</dbReference>
<sequence length="116" mass="13197">MQISFTETAEKEIAKVWGAEHQGMLKLAFDTEGCGCAVNGVPTLWLVDQAEKQDLRMEGSPYEVLMDKKHEVYFEERMTVDYIPEGLRFVLKSSGQIYNAHMSLIDKRESVNSHAL</sequence>
<keyword evidence="3" id="KW-1185">Reference proteome</keyword>
<protein>
    <recommendedName>
        <fullName evidence="1">Core domain-containing protein</fullName>
    </recommendedName>
</protein>
<reference evidence="2 3" key="1">
    <citation type="submission" date="2022-12" db="EMBL/GenBank/DDBJ databases">
        <title>Draft genome sequence of Paenibacillus sp. dW9.</title>
        <authorList>
            <person name="Choi E.-W."/>
            <person name="Kim D.-U."/>
        </authorList>
    </citation>
    <scope>NUCLEOTIDE SEQUENCE [LARGE SCALE GENOMIC DNA]</scope>
    <source>
        <strain evidence="3">dW9</strain>
    </source>
</reference>